<dbReference type="InterPro" id="IPR001387">
    <property type="entry name" value="Cro/C1-type_HTH"/>
</dbReference>
<dbReference type="CDD" id="cd00093">
    <property type="entry name" value="HTH_XRE"/>
    <property type="match status" value="1"/>
</dbReference>
<dbReference type="AlphaFoldDB" id="A0A3R9IHT8"/>
<dbReference type="PANTHER" id="PTHR46558">
    <property type="entry name" value="TRACRIPTIONAL REGULATORY PROTEIN-RELATED-RELATED"/>
    <property type="match status" value="1"/>
</dbReference>
<dbReference type="InterPro" id="IPR010982">
    <property type="entry name" value="Lambda_DNA-bd_dom_sf"/>
</dbReference>
<gene>
    <name evidence="3" type="primary">immR_2</name>
    <name evidence="3" type="ORF">D8856_04145</name>
</gene>
<dbReference type="RefSeq" id="WP_125827673.1">
    <property type="nucleotide sequence ID" value="NZ_RJNQ01000006.1"/>
</dbReference>
<dbReference type="PROSITE" id="PS50943">
    <property type="entry name" value="HTH_CROC1"/>
    <property type="match status" value="1"/>
</dbReference>
<name>A0A3R9IHT8_STRMT</name>
<dbReference type="Proteomes" id="UP000272928">
    <property type="component" value="Unassembled WGS sequence"/>
</dbReference>
<organism evidence="3 4">
    <name type="scientific">Streptococcus mitis</name>
    <dbReference type="NCBI Taxonomy" id="28037"/>
    <lineage>
        <taxon>Bacteria</taxon>
        <taxon>Bacillati</taxon>
        <taxon>Bacillota</taxon>
        <taxon>Bacilli</taxon>
        <taxon>Lactobacillales</taxon>
        <taxon>Streptococcaceae</taxon>
        <taxon>Streptococcus</taxon>
        <taxon>Streptococcus mitis group</taxon>
    </lineage>
</organism>
<dbReference type="SUPFAM" id="SSF47413">
    <property type="entry name" value="lambda repressor-like DNA-binding domains"/>
    <property type="match status" value="1"/>
</dbReference>
<reference evidence="3 4" key="1">
    <citation type="submission" date="2018-11" db="EMBL/GenBank/DDBJ databases">
        <title>Species Designations Belie Phenotypic and Genotypic Heterogeneity in Oral Streptococci.</title>
        <authorList>
            <person name="Velsko I."/>
        </authorList>
    </citation>
    <scope>NUCLEOTIDE SEQUENCE [LARGE SCALE GENOMIC DNA]</scope>
    <source>
        <strain evidence="3 4">BCA16</strain>
    </source>
</reference>
<evidence type="ECO:0000313" key="4">
    <source>
        <dbReference type="Proteomes" id="UP000272928"/>
    </source>
</evidence>
<dbReference type="Gene3D" id="1.10.260.40">
    <property type="entry name" value="lambda repressor-like DNA-binding domains"/>
    <property type="match status" value="1"/>
</dbReference>
<protein>
    <submittedName>
        <fullName evidence="3">HTH-type transcriptional regulator ImmR</fullName>
    </submittedName>
</protein>
<evidence type="ECO:0000313" key="3">
    <source>
        <dbReference type="EMBL" id="RSI78456.1"/>
    </source>
</evidence>
<dbReference type="EMBL" id="RJNQ01000006">
    <property type="protein sequence ID" value="RSI78456.1"/>
    <property type="molecule type" value="Genomic_DNA"/>
</dbReference>
<dbReference type="Pfam" id="PF01381">
    <property type="entry name" value="HTH_3"/>
    <property type="match status" value="1"/>
</dbReference>
<dbReference type="PANTHER" id="PTHR46558:SF11">
    <property type="entry name" value="HTH-TYPE TRANSCRIPTIONAL REGULATOR XRE"/>
    <property type="match status" value="1"/>
</dbReference>
<evidence type="ECO:0000259" key="2">
    <source>
        <dbReference type="PROSITE" id="PS50943"/>
    </source>
</evidence>
<comment type="caution">
    <text evidence="3">The sequence shown here is derived from an EMBL/GenBank/DDBJ whole genome shotgun (WGS) entry which is preliminary data.</text>
</comment>
<keyword evidence="1" id="KW-0238">DNA-binding</keyword>
<dbReference type="SMART" id="SM00530">
    <property type="entry name" value="HTH_XRE"/>
    <property type="match status" value="1"/>
</dbReference>
<evidence type="ECO:0000256" key="1">
    <source>
        <dbReference type="ARBA" id="ARBA00023125"/>
    </source>
</evidence>
<accession>A0A3R9IHT8</accession>
<sequence length="99" mass="11465">MLKENIKKARLQAGLTQKEVSEKLGIAQPQYAQWERGTRNPKDETLEKLAHIFQTTTDALKGRDDGLEDIISTLRENEPTEEDKAVIRSYLESYFKNKR</sequence>
<dbReference type="GO" id="GO:0003677">
    <property type="term" value="F:DNA binding"/>
    <property type="evidence" value="ECO:0007669"/>
    <property type="project" value="UniProtKB-KW"/>
</dbReference>
<proteinExistence type="predicted"/>
<feature type="domain" description="HTH cro/C1-type" evidence="2">
    <location>
        <begin position="6"/>
        <end position="60"/>
    </location>
</feature>